<dbReference type="InterPro" id="IPR050266">
    <property type="entry name" value="AB_hydrolase_sf"/>
</dbReference>
<dbReference type="InterPro" id="IPR000073">
    <property type="entry name" value="AB_hydrolase_1"/>
</dbReference>
<dbReference type="EMBL" id="BAABGJ010000079">
    <property type="protein sequence ID" value="GAA4353648.1"/>
    <property type="molecule type" value="Genomic_DNA"/>
</dbReference>
<reference evidence="3" key="1">
    <citation type="journal article" date="2019" name="Int. J. Syst. Evol. Microbiol.">
        <title>The Global Catalogue of Microorganisms (GCM) 10K type strain sequencing project: providing services to taxonomists for standard genome sequencing and annotation.</title>
        <authorList>
            <consortium name="The Broad Institute Genomics Platform"/>
            <consortium name="The Broad Institute Genome Sequencing Center for Infectious Disease"/>
            <person name="Wu L."/>
            <person name="Ma J."/>
        </authorList>
    </citation>
    <scope>NUCLEOTIDE SEQUENCE [LARGE SCALE GENOMIC DNA]</scope>
    <source>
        <strain evidence="3">JCM 17804</strain>
    </source>
</reference>
<name>A0ABP8I8W8_9BURK</name>
<comment type="caution">
    <text evidence="2">The sequence shown here is derived from an EMBL/GenBank/DDBJ whole genome shotgun (WGS) entry which is preliminary data.</text>
</comment>
<dbReference type="PANTHER" id="PTHR43798:SF33">
    <property type="entry name" value="HYDROLASE, PUTATIVE (AFU_ORTHOLOGUE AFUA_2G14860)-RELATED"/>
    <property type="match status" value="1"/>
</dbReference>
<gene>
    <name evidence="2" type="ORF">GCM10023165_44000</name>
</gene>
<proteinExistence type="predicted"/>
<protein>
    <submittedName>
        <fullName evidence="2">Alpha/beta hydrolase</fullName>
    </submittedName>
</protein>
<dbReference type="Pfam" id="PF00561">
    <property type="entry name" value="Abhydrolase_1"/>
    <property type="match status" value="1"/>
</dbReference>
<dbReference type="InterPro" id="IPR029058">
    <property type="entry name" value="AB_hydrolase_fold"/>
</dbReference>
<sequence length="295" mass="33083">MESLGPVSRYYFSQRLRLHYVDWGNAGAPALLLVHGGRDHCRSWDWVAQALRHDFHVIAVDLRGSGDSAWATGGSYPVSDFVYDIAQLARQEKLERFSLMAHSMGGVGSLLYAGAYPETVDRLVVVEGLLMPPQDMKRREAIAPQARLTDWVKELHTLSARGIRRYAALEDAIGRMRSENPRLSEHQARHLTVHGMNQNEDGSFSWKFDPYIVASKALREALPLRSEDIAALWSNIACPTLLIRGGESFVGDPETDGSIAHFRDARSVTIQGAGHWVFHDKLEEFIGHVRPFLAR</sequence>
<dbReference type="Proteomes" id="UP001500975">
    <property type="component" value="Unassembled WGS sequence"/>
</dbReference>
<keyword evidence="2" id="KW-0378">Hydrolase</keyword>
<dbReference type="PRINTS" id="PR00111">
    <property type="entry name" value="ABHYDROLASE"/>
</dbReference>
<dbReference type="GO" id="GO:0016787">
    <property type="term" value="F:hydrolase activity"/>
    <property type="evidence" value="ECO:0007669"/>
    <property type="project" value="UniProtKB-KW"/>
</dbReference>
<organism evidence="2 3">
    <name type="scientific">Variovorax defluvii</name>
    <dbReference type="NCBI Taxonomy" id="913761"/>
    <lineage>
        <taxon>Bacteria</taxon>
        <taxon>Pseudomonadati</taxon>
        <taxon>Pseudomonadota</taxon>
        <taxon>Betaproteobacteria</taxon>
        <taxon>Burkholderiales</taxon>
        <taxon>Comamonadaceae</taxon>
        <taxon>Variovorax</taxon>
    </lineage>
</organism>
<dbReference type="PANTHER" id="PTHR43798">
    <property type="entry name" value="MONOACYLGLYCEROL LIPASE"/>
    <property type="match status" value="1"/>
</dbReference>
<feature type="domain" description="AB hydrolase-1" evidence="1">
    <location>
        <begin position="29"/>
        <end position="281"/>
    </location>
</feature>
<keyword evidence="3" id="KW-1185">Reference proteome</keyword>
<dbReference type="Gene3D" id="3.40.50.1820">
    <property type="entry name" value="alpha/beta hydrolase"/>
    <property type="match status" value="1"/>
</dbReference>
<accession>A0ABP8I8W8</accession>
<evidence type="ECO:0000313" key="2">
    <source>
        <dbReference type="EMBL" id="GAA4353648.1"/>
    </source>
</evidence>
<evidence type="ECO:0000259" key="1">
    <source>
        <dbReference type="Pfam" id="PF00561"/>
    </source>
</evidence>
<evidence type="ECO:0000313" key="3">
    <source>
        <dbReference type="Proteomes" id="UP001500975"/>
    </source>
</evidence>
<dbReference type="SUPFAM" id="SSF53474">
    <property type="entry name" value="alpha/beta-Hydrolases"/>
    <property type="match status" value="1"/>
</dbReference>